<dbReference type="Pfam" id="PF13245">
    <property type="entry name" value="AAA_19"/>
    <property type="match status" value="1"/>
</dbReference>
<sequence length="720" mass="83223">MNDIYSKKTYTQHKLFRARGRFLKVLSGGEKVDWKYTLAIFETDNRENFSIFITDKKIKLLSFYDIEYTNNTNSKYNSKKLISLAISKPKNDEEFERVLINTVKGVGKRTIEILKEKFGDDWAKKFKQEPMVFEGLVSPKLFKSLKEFFVSYDDETYSFFVNNGLERLYDVLKIEFGEEELLKKLKEINPYSLVYDFDYKFEIIDKLGICMDLDESDKRLYALIYYNITKLMNNNSTLVDFIELYDAIKKDRKSYSEIMVIEAIQKLVNESILFFDTVQNRISTAKMLIKEKYIADELLRLNRYKNNNSVTQTSCVLSPLQQEAFNNGVNKKVSVISGFPGTGKSYVIKYLIDYFVDNKIYKKSEIAVVAPTGRASTNLKNKLDVDAKTIHSLFRIAQEPFKNIQLASYTDLDHKVLIVDEFSMVTVDLLFIILNNLPRLEKIIFVGDADQLPCIGPGNMLEDIVKSGKIATTILTDIFRTDKKEICDHFLSIKNKKTPSLKTESIKWHEISEAEFTEKIVEQYQLSVEKYGIENVAVLIPIHKSEVGIKAVNDILQQWNLLRNQLKMKNIDSISYGHGETSRLFYVGDRVVQLENDYELDAYNGEIGTITKINGNSEVTVDFGYKSITYSREEFGSYVSLGYALSIHKFQGSESMCVIMPVFDAYDWMMTTKLMYTGTSRAKEELIIIGNLNFYIWKIKNNNRDIKAYTSFGAFIEKGE</sequence>
<feature type="domain" description="ATP-dependent RecD2 DNA helicase SH3" evidence="4">
    <location>
        <begin position="581"/>
        <end position="623"/>
    </location>
</feature>
<dbReference type="RefSeq" id="WP_216505289.1">
    <property type="nucleotide sequence ID" value="NZ_JAHMHJ010000001.1"/>
</dbReference>
<reference evidence="5" key="1">
    <citation type="submission" date="2021-06" db="EMBL/GenBank/DDBJ databases">
        <title>Novel Mycoplasma species detected in California sea lions (Zalophus californianus) from the USA.</title>
        <authorList>
            <person name="Volokhov D.V."/>
            <person name="Furtak V.A."/>
            <person name="Zagorodnyaya T.A."/>
        </authorList>
    </citation>
    <scope>NUCLEOTIDE SEQUENCE [LARGE SCALE GENOMIC DNA]</scope>
    <source>
        <strain evidence="5">CSL 4779</strain>
    </source>
</reference>
<dbReference type="PANTHER" id="PTHR43788">
    <property type="entry name" value="DNA2/NAM7 HELICASE FAMILY MEMBER"/>
    <property type="match status" value="1"/>
</dbReference>
<dbReference type="Pfam" id="PF13538">
    <property type="entry name" value="UvrD_C_2"/>
    <property type="match status" value="1"/>
</dbReference>
<organism evidence="5 6">
    <name type="scientific">Mycoplasma zalophidermidis</name>
    <dbReference type="NCBI Taxonomy" id="398174"/>
    <lineage>
        <taxon>Bacteria</taxon>
        <taxon>Bacillati</taxon>
        <taxon>Mycoplasmatota</taxon>
        <taxon>Mollicutes</taxon>
        <taxon>Mycoplasmataceae</taxon>
        <taxon>Mycoplasma</taxon>
    </lineage>
</organism>
<keyword evidence="1" id="KW-0547">Nucleotide-binding</keyword>
<comment type="caution">
    <text evidence="5">The sequence shown here is derived from an EMBL/GenBank/DDBJ whole genome shotgun (WGS) entry which is preliminary data.</text>
</comment>
<dbReference type="Proteomes" id="UP000812267">
    <property type="component" value="Unassembled WGS sequence"/>
</dbReference>
<evidence type="ECO:0000259" key="3">
    <source>
        <dbReference type="Pfam" id="PF13538"/>
    </source>
</evidence>
<dbReference type="CDD" id="cd17933">
    <property type="entry name" value="DEXSc_RecD-like"/>
    <property type="match status" value="1"/>
</dbReference>
<protein>
    <submittedName>
        <fullName evidence="5">AAA family ATPase</fullName>
    </submittedName>
</protein>
<proteinExistence type="predicted"/>
<feature type="domain" description="UvrD-like helicase C-terminal" evidence="3">
    <location>
        <begin position="642"/>
        <end position="689"/>
    </location>
</feature>
<evidence type="ECO:0000256" key="1">
    <source>
        <dbReference type="ARBA" id="ARBA00022741"/>
    </source>
</evidence>
<evidence type="ECO:0000313" key="5">
    <source>
        <dbReference type="EMBL" id="MBU4693491.1"/>
    </source>
</evidence>
<accession>A0ABS6DR97</accession>
<dbReference type="PANTHER" id="PTHR43788:SF6">
    <property type="entry name" value="DNA HELICASE B"/>
    <property type="match status" value="1"/>
</dbReference>
<dbReference type="InterPro" id="IPR041451">
    <property type="entry name" value="RecD2_SH13"/>
</dbReference>
<gene>
    <name evidence="5" type="ORF">KQ878_01140</name>
</gene>
<dbReference type="EMBL" id="JAHMHK010000001">
    <property type="protein sequence ID" value="MBU4693491.1"/>
    <property type="molecule type" value="Genomic_DNA"/>
</dbReference>
<keyword evidence="6" id="KW-1185">Reference proteome</keyword>
<evidence type="ECO:0000256" key="2">
    <source>
        <dbReference type="ARBA" id="ARBA00022840"/>
    </source>
</evidence>
<evidence type="ECO:0000313" key="6">
    <source>
        <dbReference type="Proteomes" id="UP000812267"/>
    </source>
</evidence>
<dbReference type="Pfam" id="PF18335">
    <property type="entry name" value="SH3_13"/>
    <property type="match status" value="1"/>
</dbReference>
<dbReference type="InterPro" id="IPR050534">
    <property type="entry name" value="Coronavir_polyprotein_1ab"/>
</dbReference>
<keyword evidence="2" id="KW-0067">ATP-binding</keyword>
<dbReference type="InterPro" id="IPR027785">
    <property type="entry name" value="UvrD-like_helicase_C"/>
</dbReference>
<evidence type="ECO:0000259" key="4">
    <source>
        <dbReference type="Pfam" id="PF18335"/>
    </source>
</evidence>
<dbReference type="CDD" id="cd18809">
    <property type="entry name" value="SF1_C_RecD"/>
    <property type="match status" value="1"/>
</dbReference>
<name>A0ABS6DR97_9MOLU</name>